<dbReference type="AlphaFoldDB" id="A0A0C3DY17"/>
<dbReference type="InParanoid" id="A0A0C3DY17"/>
<evidence type="ECO:0000313" key="2">
    <source>
        <dbReference type="Proteomes" id="UP000053989"/>
    </source>
</evidence>
<gene>
    <name evidence="1" type="ORF">SCLCIDRAFT_1212182</name>
</gene>
<protein>
    <submittedName>
        <fullName evidence="1">Uncharacterized protein</fullName>
    </submittedName>
</protein>
<evidence type="ECO:0000313" key="1">
    <source>
        <dbReference type="EMBL" id="KIM65465.1"/>
    </source>
</evidence>
<proteinExistence type="predicted"/>
<sequence>MGWVHLTTGRPELEASAGRFNMGKEIRCRKRKSHAISMSRITSTQASFVLLGSCTISVFSLPAWQCRLYFIWLLSHSSPSPITQSSYCRDTGRCDPGDTLGNFWMLSPHVRL</sequence>
<name>A0A0C3DY17_9AGAM</name>
<dbReference type="EMBL" id="KN822022">
    <property type="protein sequence ID" value="KIM65465.1"/>
    <property type="molecule type" value="Genomic_DNA"/>
</dbReference>
<reference evidence="1 2" key="1">
    <citation type="submission" date="2014-04" db="EMBL/GenBank/DDBJ databases">
        <authorList>
            <consortium name="DOE Joint Genome Institute"/>
            <person name="Kuo A."/>
            <person name="Kohler A."/>
            <person name="Nagy L.G."/>
            <person name="Floudas D."/>
            <person name="Copeland A."/>
            <person name="Barry K.W."/>
            <person name="Cichocki N."/>
            <person name="Veneault-Fourrey C."/>
            <person name="LaButti K."/>
            <person name="Lindquist E.A."/>
            <person name="Lipzen A."/>
            <person name="Lundell T."/>
            <person name="Morin E."/>
            <person name="Murat C."/>
            <person name="Sun H."/>
            <person name="Tunlid A."/>
            <person name="Henrissat B."/>
            <person name="Grigoriev I.V."/>
            <person name="Hibbett D.S."/>
            <person name="Martin F."/>
            <person name="Nordberg H.P."/>
            <person name="Cantor M.N."/>
            <person name="Hua S.X."/>
        </authorList>
    </citation>
    <scope>NUCLEOTIDE SEQUENCE [LARGE SCALE GENOMIC DNA]</scope>
    <source>
        <strain evidence="1 2">Foug A</strain>
    </source>
</reference>
<dbReference type="HOGENOM" id="CLU_2147346_0_0_1"/>
<dbReference type="Proteomes" id="UP000053989">
    <property type="component" value="Unassembled WGS sequence"/>
</dbReference>
<organism evidence="1 2">
    <name type="scientific">Scleroderma citrinum Foug A</name>
    <dbReference type="NCBI Taxonomy" id="1036808"/>
    <lineage>
        <taxon>Eukaryota</taxon>
        <taxon>Fungi</taxon>
        <taxon>Dikarya</taxon>
        <taxon>Basidiomycota</taxon>
        <taxon>Agaricomycotina</taxon>
        <taxon>Agaricomycetes</taxon>
        <taxon>Agaricomycetidae</taxon>
        <taxon>Boletales</taxon>
        <taxon>Sclerodermatineae</taxon>
        <taxon>Sclerodermataceae</taxon>
        <taxon>Scleroderma</taxon>
    </lineage>
</organism>
<reference evidence="2" key="2">
    <citation type="submission" date="2015-01" db="EMBL/GenBank/DDBJ databases">
        <title>Evolutionary Origins and Diversification of the Mycorrhizal Mutualists.</title>
        <authorList>
            <consortium name="DOE Joint Genome Institute"/>
            <consortium name="Mycorrhizal Genomics Consortium"/>
            <person name="Kohler A."/>
            <person name="Kuo A."/>
            <person name="Nagy L.G."/>
            <person name="Floudas D."/>
            <person name="Copeland A."/>
            <person name="Barry K.W."/>
            <person name="Cichocki N."/>
            <person name="Veneault-Fourrey C."/>
            <person name="LaButti K."/>
            <person name="Lindquist E.A."/>
            <person name="Lipzen A."/>
            <person name="Lundell T."/>
            <person name="Morin E."/>
            <person name="Murat C."/>
            <person name="Riley R."/>
            <person name="Ohm R."/>
            <person name="Sun H."/>
            <person name="Tunlid A."/>
            <person name="Henrissat B."/>
            <person name="Grigoriev I.V."/>
            <person name="Hibbett D.S."/>
            <person name="Martin F."/>
        </authorList>
    </citation>
    <scope>NUCLEOTIDE SEQUENCE [LARGE SCALE GENOMIC DNA]</scope>
    <source>
        <strain evidence="2">Foug A</strain>
    </source>
</reference>
<keyword evidence="2" id="KW-1185">Reference proteome</keyword>
<accession>A0A0C3DY17</accession>